<dbReference type="CDD" id="cd00010">
    <property type="entry name" value="AAI_LTSS"/>
    <property type="match status" value="1"/>
</dbReference>
<evidence type="ECO:0000256" key="7">
    <source>
        <dbReference type="ARBA" id="ARBA00023180"/>
    </source>
</evidence>
<evidence type="ECO:0000256" key="2">
    <source>
        <dbReference type="ARBA" id="ARBA00009748"/>
    </source>
</evidence>
<dbReference type="GO" id="GO:0005886">
    <property type="term" value="C:plasma membrane"/>
    <property type="evidence" value="ECO:0007669"/>
    <property type="project" value="UniProtKB-SubCell"/>
</dbReference>
<keyword evidence="6" id="KW-1015">Disulfide bond</keyword>
<evidence type="ECO:0000256" key="5">
    <source>
        <dbReference type="ARBA" id="ARBA00022729"/>
    </source>
</evidence>
<dbReference type="FunFam" id="1.10.110.10:FF:000001">
    <property type="entry name" value="Bifunctional inhibitor/lipid-transfer protein/seed storage 2S albumin superfamily protein"/>
    <property type="match status" value="1"/>
</dbReference>
<accession>A0AA88U6V6</accession>
<keyword evidence="12" id="KW-1185">Reference proteome</keyword>
<feature type="domain" description="Bifunctional inhibitor/plant lipid transfer protein/seed storage helical" evidence="10">
    <location>
        <begin position="75"/>
        <end position="155"/>
    </location>
</feature>
<comment type="subcellular location">
    <subcellularLocation>
        <location evidence="1">Cell membrane</location>
        <topology evidence="1">Lipid-anchor</topology>
        <topology evidence="1">GPI-anchor</topology>
    </subcellularLocation>
</comment>
<sequence length="216" mass="21694">MPPLNSPPQLFNPIPLPLFPRQISLCPSTLATLPSMKTPTGLITGALLFAALLVAALPATEAQSPSPAPGPAMDCMTALLNLSDCLSYVQEGSNLTKPEKACCPELAGLVESQPICLCQLLSKSGLGNLGIQIDRKKALKLPSVCGVHTPPVETCAAVGVPVGVPTSSEAPASSGGVPPSSLATSPTAGDNGNGASSIAVPSISFFIGLATVAALF</sequence>
<keyword evidence="7" id="KW-0325">Glycoprotein</keyword>
<dbReference type="Gene3D" id="1.10.110.10">
    <property type="entry name" value="Plant lipid-transfer and hydrophobic proteins"/>
    <property type="match status" value="1"/>
</dbReference>
<evidence type="ECO:0000256" key="1">
    <source>
        <dbReference type="ARBA" id="ARBA00004609"/>
    </source>
</evidence>
<name>A0AA88U6V6_9ASTE</name>
<feature type="region of interest" description="Disordered" evidence="9">
    <location>
        <begin position="168"/>
        <end position="189"/>
    </location>
</feature>
<evidence type="ECO:0000256" key="3">
    <source>
        <dbReference type="ARBA" id="ARBA00022475"/>
    </source>
</evidence>
<dbReference type="AlphaFoldDB" id="A0AA88U6V6"/>
<evidence type="ECO:0000256" key="4">
    <source>
        <dbReference type="ARBA" id="ARBA00022622"/>
    </source>
</evidence>
<dbReference type="GO" id="GO:0098552">
    <property type="term" value="C:side of membrane"/>
    <property type="evidence" value="ECO:0007669"/>
    <property type="project" value="UniProtKB-KW"/>
</dbReference>
<gene>
    <name evidence="11" type="ORF">RJ640_009828</name>
</gene>
<evidence type="ECO:0000256" key="8">
    <source>
        <dbReference type="ARBA" id="ARBA00023288"/>
    </source>
</evidence>
<keyword evidence="3" id="KW-1003">Cell membrane</keyword>
<evidence type="ECO:0000259" key="10">
    <source>
        <dbReference type="SMART" id="SM00499"/>
    </source>
</evidence>
<dbReference type="EMBL" id="JAVXUO010002441">
    <property type="protein sequence ID" value="KAK2973198.1"/>
    <property type="molecule type" value="Genomic_DNA"/>
</dbReference>
<dbReference type="Proteomes" id="UP001187471">
    <property type="component" value="Unassembled WGS sequence"/>
</dbReference>
<keyword evidence="5" id="KW-0732">Signal</keyword>
<comment type="similarity">
    <text evidence="2">Belongs to the plant LTP family.</text>
</comment>
<dbReference type="InterPro" id="IPR016140">
    <property type="entry name" value="Bifunc_inhib/LTP/seed_store"/>
</dbReference>
<reference evidence="11" key="1">
    <citation type="submission" date="2022-12" db="EMBL/GenBank/DDBJ databases">
        <title>Draft genome assemblies for two species of Escallonia (Escalloniales).</title>
        <authorList>
            <person name="Chanderbali A."/>
            <person name="Dervinis C."/>
            <person name="Anghel I."/>
            <person name="Soltis D."/>
            <person name="Soltis P."/>
            <person name="Zapata F."/>
        </authorList>
    </citation>
    <scope>NUCLEOTIDE SEQUENCE</scope>
    <source>
        <strain evidence="11">UCBG92.1500</strain>
        <tissue evidence="11">Leaf</tissue>
    </source>
</reference>
<protein>
    <recommendedName>
        <fullName evidence="10">Bifunctional inhibitor/plant lipid transfer protein/seed storage helical domain-containing protein</fullName>
    </recommendedName>
</protein>
<evidence type="ECO:0000256" key="6">
    <source>
        <dbReference type="ARBA" id="ARBA00023157"/>
    </source>
</evidence>
<dbReference type="PANTHER" id="PTHR33044">
    <property type="entry name" value="BIFUNCTIONAL INHIBITOR/LIPID-TRANSFER PROTEIN/SEED STORAGE 2S ALBUMIN SUPERFAMILY PROTEIN-RELATED"/>
    <property type="match status" value="1"/>
</dbReference>
<dbReference type="SUPFAM" id="SSF47699">
    <property type="entry name" value="Bifunctional inhibitor/lipid-transfer protein/seed storage 2S albumin"/>
    <property type="match status" value="1"/>
</dbReference>
<feature type="compositionally biased region" description="Low complexity" evidence="9">
    <location>
        <begin position="168"/>
        <end position="181"/>
    </location>
</feature>
<evidence type="ECO:0000313" key="11">
    <source>
        <dbReference type="EMBL" id="KAK2973198.1"/>
    </source>
</evidence>
<proteinExistence type="inferred from homology"/>
<dbReference type="SMART" id="SM00499">
    <property type="entry name" value="AAI"/>
    <property type="match status" value="1"/>
</dbReference>
<organism evidence="11 12">
    <name type="scientific">Escallonia rubra</name>
    <dbReference type="NCBI Taxonomy" id="112253"/>
    <lineage>
        <taxon>Eukaryota</taxon>
        <taxon>Viridiplantae</taxon>
        <taxon>Streptophyta</taxon>
        <taxon>Embryophyta</taxon>
        <taxon>Tracheophyta</taxon>
        <taxon>Spermatophyta</taxon>
        <taxon>Magnoliopsida</taxon>
        <taxon>eudicotyledons</taxon>
        <taxon>Gunneridae</taxon>
        <taxon>Pentapetalae</taxon>
        <taxon>asterids</taxon>
        <taxon>campanulids</taxon>
        <taxon>Escalloniales</taxon>
        <taxon>Escalloniaceae</taxon>
        <taxon>Escallonia</taxon>
    </lineage>
</organism>
<keyword evidence="4" id="KW-0472">Membrane</keyword>
<dbReference type="InterPro" id="IPR043325">
    <property type="entry name" value="LTSS"/>
</dbReference>
<keyword evidence="8" id="KW-0449">Lipoprotein</keyword>
<evidence type="ECO:0000313" key="12">
    <source>
        <dbReference type="Proteomes" id="UP001187471"/>
    </source>
</evidence>
<comment type="caution">
    <text evidence="11">The sequence shown here is derived from an EMBL/GenBank/DDBJ whole genome shotgun (WGS) entry which is preliminary data.</text>
</comment>
<dbReference type="InterPro" id="IPR036312">
    <property type="entry name" value="Bifun_inhib/LTP/seed_sf"/>
</dbReference>
<dbReference type="Pfam" id="PF14368">
    <property type="entry name" value="LTP_2"/>
    <property type="match status" value="1"/>
</dbReference>
<keyword evidence="4" id="KW-0336">GPI-anchor</keyword>
<evidence type="ECO:0000256" key="9">
    <source>
        <dbReference type="SAM" id="MobiDB-lite"/>
    </source>
</evidence>